<dbReference type="SMART" id="SM00347">
    <property type="entry name" value="HTH_MARR"/>
    <property type="match status" value="1"/>
</dbReference>
<dbReference type="Proteomes" id="UP001254759">
    <property type="component" value="Unassembled WGS sequence"/>
</dbReference>
<evidence type="ECO:0000313" key="2">
    <source>
        <dbReference type="EMBL" id="MDR6842544.1"/>
    </source>
</evidence>
<dbReference type="Pfam" id="PF12802">
    <property type="entry name" value="MarR_2"/>
    <property type="match status" value="1"/>
</dbReference>
<keyword evidence="3" id="KW-1185">Reference proteome</keyword>
<dbReference type="Gene3D" id="1.10.10.10">
    <property type="entry name" value="Winged helix-like DNA-binding domain superfamily/Winged helix DNA-binding domain"/>
    <property type="match status" value="1"/>
</dbReference>
<comment type="caution">
    <text evidence="2">The sequence shown here is derived from an EMBL/GenBank/DDBJ whole genome shotgun (WGS) entry which is preliminary data.</text>
</comment>
<keyword evidence="2" id="KW-0238">DNA-binding</keyword>
<reference evidence="2 3" key="1">
    <citation type="submission" date="2023-07" db="EMBL/GenBank/DDBJ databases">
        <title>Sorghum-associated microbial communities from plants grown in Nebraska, USA.</title>
        <authorList>
            <person name="Schachtman D."/>
        </authorList>
    </citation>
    <scope>NUCLEOTIDE SEQUENCE [LARGE SCALE GENOMIC DNA]</scope>
    <source>
        <strain evidence="2 3">BE107</strain>
    </source>
</reference>
<accession>A0ABU1RUU9</accession>
<evidence type="ECO:0000313" key="3">
    <source>
        <dbReference type="Proteomes" id="UP001254759"/>
    </source>
</evidence>
<dbReference type="RefSeq" id="WP_310094692.1">
    <property type="nucleotide sequence ID" value="NZ_JAVDTT010000003.1"/>
</dbReference>
<gene>
    <name evidence="2" type="ORF">J2W94_002838</name>
</gene>
<dbReference type="PANTHER" id="PTHR33164">
    <property type="entry name" value="TRANSCRIPTIONAL REGULATOR, MARR FAMILY"/>
    <property type="match status" value="1"/>
</dbReference>
<organism evidence="2 3">
    <name type="scientific">Pseudoxanthomonas sacheonensis</name>
    <dbReference type="NCBI Taxonomy" id="443615"/>
    <lineage>
        <taxon>Bacteria</taxon>
        <taxon>Pseudomonadati</taxon>
        <taxon>Pseudomonadota</taxon>
        <taxon>Gammaproteobacteria</taxon>
        <taxon>Lysobacterales</taxon>
        <taxon>Lysobacteraceae</taxon>
        <taxon>Pseudoxanthomonas</taxon>
    </lineage>
</organism>
<feature type="domain" description="HTH marR-type" evidence="1">
    <location>
        <begin position="27"/>
        <end position="126"/>
    </location>
</feature>
<proteinExistence type="predicted"/>
<dbReference type="InterPro" id="IPR000835">
    <property type="entry name" value="HTH_MarR-typ"/>
</dbReference>
<dbReference type="PANTHER" id="PTHR33164:SF105">
    <property type="entry name" value="TRANSCRIPTIONAL REPRESSOR PROTEIN-RELATED"/>
    <property type="match status" value="1"/>
</dbReference>
<name>A0ABU1RUU9_9GAMM</name>
<protein>
    <submittedName>
        <fullName evidence="2">DNA-binding MarR family transcriptional regulator</fullName>
    </submittedName>
</protein>
<dbReference type="InterPro" id="IPR036388">
    <property type="entry name" value="WH-like_DNA-bd_sf"/>
</dbReference>
<evidence type="ECO:0000259" key="1">
    <source>
        <dbReference type="SMART" id="SM00347"/>
    </source>
</evidence>
<sequence>MPSPSDSVCTCFRLRRAARQVSQIYDHELAAVGLSLNEYSILRHAERGGHCLLGELADSLGMERTTLTRNLKPLLEAGWLKESRGEDARQRLISIAANGRRRIASAKPHWLRAQQRIEALYGVARTDRLRKDLDLLDNALRQSPGIAA</sequence>
<dbReference type="SUPFAM" id="SSF46785">
    <property type="entry name" value="Winged helix' DNA-binding domain"/>
    <property type="match status" value="1"/>
</dbReference>
<dbReference type="GO" id="GO:0003677">
    <property type="term" value="F:DNA binding"/>
    <property type="evidence" value="ECO:0007669"/>
    <property type="project" value="UniProtKB-KW"/>
</dbReference>
<dbReference type="InterPro" id="IPR036390">
    <property type="entry name" value="WH_DNA-bd_sf"/>
</dbReference>
<dbReference type="InterPro" id="IPR039422">
    <property type="entry name" value="MarR/SlyA-like"/>
</dbReference>
<dbReference type="EMBL" id="JAVDTT010000003">
    <property type="protein sequence ID" value="MDR6842544.1"/>
    <property type="molecule type" value="Genomic_DNA"/>
</dbReference>